<evidence type="ECO:0000256" key="1">
    <source>
        <dbReference type="ARBA" id="ARBA00022679"/>
    </source>
</evidence>
<gene>
    <name evidence="4" type="ordered locus">Cabther_A1232</name>
</gene>
<dbReference type="NCBIfam" id="TIGR00749">
    <property type="entry name" value="glk"/>
    <property type="match status" value="1"/>
</dbReference>
<evidence type="ECO:0000256" key="3">
    <source>
        <dbReference type="RuleBase" id="RU004046"/>
    </source>
</evidence>
<evidence type="ECO:0000313" key="5">
    <source>
        <dbReference type="Proteomes" id="UP000006791"/>
    </source>
</evidence>
<dbReference type="HOGENOM" id="CLU_042582_0_0_0"/>
<dbReference type="EMBL" id="CP002514">
    <property type="protein sequence ID" value="AEP11986.1"/>
    <property type="molecule type" value="Genomic_DNA"/>
</dbReference>
<dbReference type="Gene3D" id="3.30.420.40">
    <property type="match status" value="1"/>
</dbReference>
<comment type="similarity">
    <text evidence="3">Belongs to the bacterial glucokinase family.</text>
</comment>
<keyword evidence="2 4" id="KW-0418">Kinase</keyword>
<dbReference type="Gene3D" id="3.40.367.20">
    <property type="match status" value="1"/>
</dbReference>
<dbReference type="CDD" id="cd24008">
    <property type="entry name" value="ASKHA_NBD_GLK"/>
    <property type="match status" value="1"/>
</dbReference>
<evidence type="ECO:0000313" key="4">
    <source>
        <dbReference type="EMBL" id="AEP11986.1"/>
    </source>
</evidence>
<name>G2LDC6_CHLTF</name>
<dbReference type="GO" id="GO:0005524">
    <property type="term" value="F:ATP binding"/>
    <property type="evidence" value="ECO:0007669"/>
    <property type="project" value="InterPro"/>
</dbReference>
<dbReference type="KEGG" id="ctm:Cabther_A1232"/>
<dbReference type="OrthoDB" id="257751at2"/>
<dbReference type="EC" id="2.7.1.2" evidence="4"/>
<dbReference type="GO" id="GO:0006096">
    <property type="term" value="P:glycolytic process"/>
    <property type="evidence" value="ECO:0007669"/>
    <property type="project" value="InterPro"/>
</dbReference>
<dbReference type="InterPro" id="IPR003836">
    <property type="entry name" value="Glucokinase"/>
</dbReference>
<dbReference type="SUPFAM" id="SSF53067">
    <property type="entry name" value="Actin-like ATPase domain"/>
    <property type="match status" value="1"/>
</dbReference>
<dbReference type="PANTHER" id="PTHR47363:SF1">
    <property type="entry name" value="GLUCOKINASE"/>
    <property type="match status" value="1"/>
</dbReference>
<proteinExistence type="inferred from homology"/>
<keyword evidence="1 4" id="KW-0808">Transferase</keyword>
<dbReference type="Proteomes" id="UP000006791">
    <property type="component" value="Chromosome 1"/>
</dbReference>
<dbReference type="InterPro" id="IPR043129">
    <property type="entry name" value="ATPase_NBD"/>
</dbReference>
<organism evidence="4 5">
    <name type="scientific">Chloracidobacterium thermophilum (strain B)</name>
    <dbReference type="NCBI Taxonomy" id="981222"/>
    <lineage>
        <taxon>Bacteria</taxon>
        <taxon>Pseudomonadati</taxon>
        <taxon>Acidobacteriota</taxon>
        <taxon>Terriglobia</taxon>
        <taxon>Terriglobales</taxon>
        <taxon>Acidobacteriaceae</taxon>
        <taxon>Chloracidobacterium</taxon>
    </lineage>
</organism>
<evidence type="ECO:0000256" key="2">
    <source>
        <dbReference type="ARBA" id="ARBA00022777"/>
    </source>
</evidence>
<dbReference type="GO" id="GO:0005536">
    <property type="term" value="F:D-glucose binding"/>
    <property type="evidence" value="ECO:0007669"/>
    <property type="project" value="InterPro"/>
</dbReference>
<reference evidence="4 5" key="1">
    <citation type="journal article" date="2012" name="Environ. Microbiol.">
        <title>Complete genome of Candidatus Chloracidobacterium thermophilum, a chlorophyll-based photoheterotroph belonging to the phylum Acidobacteria.</title>
        <authorList>
            <person name="Garcia Costas A.M."/>
            <person name="Liu Z."/>
            <person name="Tomsho L.P."/>
            <person name="Schuster S.C."/>
            <person name="Ward D.M."/>
            <person name="Bryant D.A."/>
        </authorList>
    </citation>
    <scope>NUCLEOTIDE SEQUENCE [LARGE SCALE GENOMIC DNA]</scope>
    <source>
        <strain evidence="4 5">B</strain>
    </source>
</reference>
<dbReference type="PANTHER" id="PTHR47363">
    <property type="entry name" value="GLUCOKINASE"/>
    <property type="match status" value="1"/>
</dbReference>
<dbReference type="AlphaFoldDB" id="G2LDC6"/>
<sequence>MTMTRYLLAGDVGGTKTHLGLFDAATLALLETRTFASADFSDLPAMLRSFFGGRALRCQAACIGAAGPVLDGVCQITNLSWSIRADELRQVLDCPAFVINDLEANGNGIALLAPSDFYQLQAGTPRLGNAALISAGTGLGECILFWDGTRHIAVPSEGGHASFSPSDPTELDLLAYLWQTYDHVSWERLVSGTFGFAHLYHFFRDTGRAAGSAALEALAATHGYGAAISKFADEGLPIAVAVMERFVALYGAEAGNLALKALATEGLFIGGGIAPKILKWMTKGDFLGAFVAKGRFRSFLEQVPVAVILNEQTALLGAARYARHHAHLS</sequence>
<protein>
    <submittedName>
        <fullName evidence="4">Glucokinase, proteobacterial type</fullName>
        <ecNumber evidence="4">2.7.1.2</ecNumber>
    </submittedName>
</protein>
<dbReference type="Pfam" id="PF02685">
    <property type="entry name" value="Glucokinase"/>
    <property type="match status" value="1"/>
</dbReference>
<keyword evidence="5" id="KW-1185">Reference proteome</keyword>
<dbReference type="GO" id="GO:0004340">
    <property type="term" value="F:glucokinase activity"/>
    <property type="evidence" value="ECO:0007669"/>
    <property type="project" value="UniProtKB-EC"/>
</dbReference>
<dbReference type="STRING" id="981222.Cabther_A1232"/>
<accession>G2LDC6</accession>